<gene>
    <name evidence="3" type="ORF">CKA38_06540</name>
</gene>
<keyword evidence="4" id="KW-1185">Reference proteome</keyword>
<dbReference type="GO" id="GO:0016799">
    <property type="term" value="F:hydrolase activity, hydrolyzing N-glycosyl compounds"/>
    <property type="evidence" value="ECO:0007669"/>
    <property type="project" value="InterPro"/>
</dbReference>
<reference evidence="3 4" key="1">
    <citation type="journal article" date="2018" name="Syst. Appl. Microbiol.">
        <title>Ereboglobus luteus gen. nov. sp. nov. from cockroach guts, and new insights into the oxygen relationship of the genera Opitutus and Didymococcus (Verrucomicrobia: Opitutaceae).</title>
        <authorList>
            <person name="Tegtmeier D."/>
            <person name="Belitz A."/>
            <person name="Radek R."/>
            <person name="Heimerl T."/>
            <person name="Brune A."/>
        </authorList>
    </citation>
    <scope>NUCLEOTIDE SEQUENCE [LARGE SCALE GENOMIC DNA]</scope>
    <source>
        <strain evidence="3 4">Ho45</strain>
    </source>
</reference>
<feature type="domain" description="Inosine/uridine-preferring nucleoside hydrolase" evidence="2">
    <location>
        <begin position="34"/>
        <end position="287"/>
    </location>
</feature>
<feature type="chain" id="PRO_5016177152" description="Inosine/uridine-preferring nucleoside hydrolase domain-containing protein" evidence="1">
    <location>
        <begin position="22"/>
        <end position="348"/>
    </location>
</feature>
<evidence type="ECO:0000313" key="4">
    <source>
        <dbReference type="Proteomes" id="UP000244896"/>
    </source>
</evidence>
<dbReference type="AlphaFoldDB" id="A0A2U8E287"/>
<evidence type="ECO:0000256" key="1">
    <source>
        <dbReference type="SAM" id="SignalP"/>
    </source>
</evidence>
<dbReference type="EMBL" id="CP023004">
    <property type="protein sequence ID" value="AWI08951.1"/>
    <property type="molecule type" value="Genomic_DNA"/>
</dbReference>
<dbReference type="Gene3D" id="3.90.245.10">
    <property type="entry name" value="Ribonucleoside hydrolase-like"/>
    <property type="match status" value="1"/>
</dbReference>
<keyword evidence="1" id="KW-0732">Signal</keyword>
<dbReference type="PANTHER" id="PTHR43264">
    <property type="match status" value="1"/>
</dbReference>
<evidence type="ECO:0000259" key="2">
    <source>
        <dbReference type="Pfam" id="PF01156"/>
    </source>
</evidence>
<dbReference type="RefSeq" id="WP_108824763.1">
    <property type="nucleotide sequence ID" value="NZ_CP023004.1"/>
</dbReference>
<proteinExistence type="predicted"/>
<dbReference type="InterPro" id="IPR036452">
    <property type="entry name" value="Ribo_hydro-like"/>
</dbReference>
<dbReference type="OrthoDB" id="128573at2"/>
<protein>
    <recommendedName>
        <fullName evidence="2">Inosine/uridine-preferring nucleoside hydrolase domain-containing protein</fullName>
    </recommendedName>
</protein>
<sequence length="348" mass="38022">MKNLIIAAIASSLLLANLASALDYSVEPGKPVKIIFDTDMGNDVDDALALAMLHSLQNRGESELLAVTLTYPTPDAGQFVAAVNTFYGRPNIPIGVTPDAPVAVPESKYLKVAAYKDSKGKLLYPAKFNAAKAPKSVDLIRRVLASAGDREIVMVQVGFSTNLARLLESGPDAISPLSGKELVRKKVKILSIMAGQFPQDTRNKKKPEFNVRWDVPAARKLVAGWPTPIVWSGFEIGKAVLYPAWSIDNDYRYVKNHPVQQAYQAYNPTPHERPCWDLTSVAYAVWPGKDRGYFSLSPAGNVEFGPDGHTKFVADKNGNNYYLIVDAVQAARLREVLAALASEPPQKK</sequence>
<dbReference type="Proteomes" id="UP000244896">
    <property type="component" value="Chromosome"/>
</dbReference>
<dbReference type="InterPro" id="IPR001910">
    <property type="entry name" value="Inosine/uridine_hydrolase_dom"/>
</dbReference>
<feature type="signal peptide" evidence="1">
    <location>
        <begin position="1"/>
        <end position="21"/>
    </location>
</feature>
<dbReference type="KEGG" id="elut:CKA38_06540"/>
<name>A0A2U8E287_9BACT</name>
<accession>A0A2U8E287</accession>
<dbReference type="CDD" id="cd02652">
    <property type="entry name" value="nuc_hydro_2"/>
    <property type="match status" value="1"/>
</dbReference>
<evidence type="ECO:0000313" key="3">
    <source>
        <dbReference type="EMBL" id="AWI08951.1"/>
    </source>
</evidence>
<dbReference type="PANTHER" id="PTHR43264:SF1">
    <property type="entry name" value="INOSINE_URIDINE-PREFERRING NUCLEOSIDE HYDROLASE DOMAIN-CONTAINING PROTEIN"/>
    <property type="match status" value="1"/>
</dbReference>
<dbReference type="Pfam" id="PF01156">
    <property type="entry name" value="IU_nuc_hydro"/>
    <property type="match status" value="1"/>
</dbReference>
<dbReference type="SUPFAM" id="SSF53590">
    <property type="entry name" value="Nucleoside hydrolase"/>
    <property type="match status" value="1"/>
</dbReference>
<organism evidence="3 4">
    <name type="scientific">Ereboglobus luteus</name>
    <dbReference type="NCBI Taxonomy" id="1796921"/>
    <lineage>
        <taxon>Bacteria</taxon>
        <taxon>Pseudomonadati</taxon>
        <taxon>Verrucomicrobiota</taxon>
        <taxon>Opitutia</taxon>
        <taxon>Opitutales</taxon>
        <taxon>Opitutaceae</taxon>
        <taxon>Ereboglobus</taxon>
    </lineage>
</organism>